<dbReference type="Pfam" id="PF13416">
    <property type="entry name" value="SBP_bac_8"/>
    <property type="match status" value="1"/>
</dbReference>
<dbReference type="PANTHER" id="PTHR30061:SF50">
    <property type="entry name" value="MALTOSE_MALTODEXTRIN-BINDING PERIPLASMIC PROTEIN"/>
    <property type="match status" value="1"/>
</dbReference>
<comment type="caution">
    <text evidence="5">The sequence shown here is derived from an EMBL/GenBank/DDBJ whole genome shotgun (WGS) entry which is preliminary data.</text>
</comment>
<dbReference type="EMBL" id="BOMV01000084">
    <property type="protein sequence ID" value="GIF00554.1"/>
    <property type="molecule type" value="Genomic_DNA"/>
</dbReference>
<comment type="similarity">
    <text evidence="1">Belongs to the bacterial solute-binding protein 1 family.</text>
</comment>
<evidence type="ECO:0000256" key="4">
    <source>
        <dbReference type="SAM" id="SignalP"/>
    </source>
</evidence>
<dbReference type="InterPro" id="IPR006059">
    <property type="entry name" value="SBP"/>
</dbReference>
<dbReference type="GO" id="GO:0055052">
    <property type="term" value="C:ATP-binding cassette (ABC) transporter complex, substrate-binding subunit-containing"/>
    <property type="evidence" value="ECO:0007669"/>
    <property type="project" value="TreeGrafter"/>
</dbReference>
<dbReference type="GO" id="GO:0015768">
    <property type="term" value="P:maltose transport"/>
    <property type="evidence" value="ECO:0007669"/>
    <property type="project" value="TreeGrafter"/>
</dbReference>
<evidence type="ECO:0000313" key="6">
    <source>
        <dbReference type="Proteomes" id="UP000636960"/>
    </source>
</evidence>
<proteinExistence type="inferred from homology"/>
<keyword evidence="6" id="KW-1185">Reference proteome</keyword>
<dbReference type="PANTHER" id="PTHR30061">
    <property type="entry name" value="MALTOSE-BINDING PERIPLASMIC PROTEIN"/>
    <property type="match status" value="1"/>
</dbReference>
<dbReference type="AlphaFoldDB" id="A0A919MYR9"/>
<reference evidence="5" key="1">
    <citation type="submission" date="2021-01" db="EMBL/GenBank/DDBJ databases">
        <title>Whole genome shotgun sequence of Actinoplanes rishiriensis NBRC 108556.</title>
        <authorList>
            <person name="Komaki H."/>
            <person name="Tamura T."/>
        </authorList>
    </citation>
    <scope>NUCLEOTIDE SEQUENCE</scope>
    <source>
        <strain evidence="5">NBRC 108556</strain>
    </source>
</reference>
<evidence type="ECO:0000313" key="5">
    <source>
        <dbReference type="EMBL" id="GIF00554.1"/>
    </source>
</evidence>
<dbReference type="Proteomes" id="UP000636960">
    <property type="component" value="Unassembled WGS sequence"/>
</dbReference>
<dbReference type="RefSeq" id="WP_203788491.1">
    <property type="nucleotide sequence ID" value="NZ_BOMV01000084.1"/>
</dbReference>
<evidence type="ECO:0000256" key="2">
    <source>
        <dbReference type="ARBA" id="ARBA00022448"/>
    </source>
</evidence>
<name>A0A919MYR9_9ACTN</name>
<evidence type="ECO:0000256" key="3">
    <source>
        <dbReference type="ARBA" id="ARBA00022729"/>
    </source>
</evidence>
<evidence type="ECO:0000256" key="1">
    <source>
        <dbReference type="ARBA" id="ARBA00008520"/>
    </source>
</evidence>
<organism evidence="5 6">
    <name type="scientific">Paractinoplanes rishiriensis</name>
    <dbReference type="NCBI Taxonomy" id="1050105"/>
    <lineage>
        <taxon>Bacteria</taxon>
        <taxon>Bacillati</taxon>
        <taxon>Actinomycetota</taxon>
        <taxon>Actinomycetes</taxon>
        <taxon>Micromonosporales</taxon>
        <taxon>Micromonosporaceae</taxon>
        <taxon>Paractinoplanes</taxon>
    </lineage>
</organism>
<dbReference type="Gene3D" id="3.40.190.10">
    <property type="entry name" value="Periplasmic binding protein-like II"/>
    <property type="match status" value="1"/>
</dbReference>
<dbReference type="CDD" id="cd14748">
    <property type="entry name" value="PBP2_UgpB"/>
    <property type="match status" value="1"/>
</dbReference>
<feature type="signal peptide" evidence="4">
    <location>
        <begin position="1"/>
        <end position="21"/>
    </location>
</feature>
<dbReference type="GO" id="GO:1901982">
    <property type="term" value="F:maltose binding"/>
    <property type="evidence" value="ECO:0007669"/>
    <property type="project" value="TreeGrafter"/>
</dbReference>
<dbReference type="SUPFAM" id="SSF53850">
    <property type="entry name" value="Periplasmic binding protein-like II"/>
    <property type="match status" value="1"/>
</dbReference>
<gene>
    <name evidence="5" type="primary">ugpB</name>
    <name evidence="5" type="ORF">Ari01nite_80180</name>
</gene>
<feature type="chain" id="PRO_5039578831" evidence="4">
    <location>
        <begin position="22"/>
        <end position="417"/>
    </location>
</feature>
<dbReference type="GO" id="GO:0042956">
    <property type="term" value="P:maltodextrin transmembrane transport"/>
    <property type="evidence" value="ECO:0007669"/>
    <property type="project" value="TreeGrafter"/>
</dbReference>
<protein>
    <submittedName>
        <fullName evidence="5">ABC transporter substrate-binding protein</fullName>
    </submittedName>
</protein>
<keyword evidence="2" id="KW-0813">Transport</keyword>
<dbReference type="PROSITE" id="PS51257">
    <property type="entry name" value="PROKAR_LIPOPROTEIN"/>
    <property type="match status" value="1"/>
</dbReference>
<accession>A0A919MYR9</accession>
<keyword evidence="3 4" id="KW-0732">Signal</keyword>
<sequence>MGRARAFSMVLTAVVGMSLLAACGSGDRGSTDGRTTITFWNSFTASDRPAVEELVRRFNTSQDKVTVEMNIQPGDVMTDALLPAYKAGKGPTLVALDGGAVAQYVEQKVFQPVDDFSAMSGIDRGVLPKAGMDVVTHDGKVWGVPFAFAPTMLFWNKDLFAAAGVKGPPQTMDDMARAAVALTQAEQKQYGIAIPDREAPPSWAVLLWADGGGIVSEDNPRSIFGTPKSVAAVNRWSSLMRDQGISPIGLNGVEADNLFGAGKAAMLMNGPWVTAGFDKAGIKYGIAPVPRGSEAQMAVAVSTNLHLAADASAVQKSAAYNFMTYWNSVETQTYWSLQTGYPPNRSDVDPSLLAENPTAQAFAQQSNSRFYLGGLVHAGDIHDDVVVPTIQRITNGEGSAGKLMPEASGQIDKLLED</sequence>